<dbReference type="Pfam" id="PF18967">
    <property type="entry name" value="PycTM"/>
    <property type="match status" value="1"/>
</dbReference>
<gene>
    <name evidence="10" type="ORF">ABFV38_12525</name>
</gene>
<keyword evidence="7 8" id="KW-0472">Membrane</keyword>
<feature type="domain" description="Pycsar effector protein" evidence="9">
    <location>
        <begin position="26"/>
        <end position="181"/>
    </location>
</feature>
<feature type="transmembrane region" description="Helical" evidence="8">
    <location>
        <begin position="44"/>
        <end position="63"/>
    </location>
</feature>
<evidence type="ECO:0000256" key="3">
    <source>
        <dbReference type="ARBA" id="ARBA00022692"/>
    </source>
</evidence>
<evidence type="ECO:0000256" key="7">
    <source>
        <dbReference type="ARBA" id="ARBA00023136"/>
    </source>
</evidence>
<evidence type="ECO:0000256" key="1">
    <source>
        <dbReference type="ARBA" id="ARBA00004236"/>
    </source>
</evidence>
<feature type="transmembrane region" description="Helical" evidence="8">
    <location>
        <begin position="75"/>
        <end position="98"/>
    </location>
</feature>
<proteinExistence type="predicted"/>
<comment type="subcellular location">
    <subcellularLocation>
        <location evidence="1">Cell membrane</location>
    </subcellularLocation>
</comment>
<dbReference type="EMBL" id="CP157375">
    <property type="protein sequence ID" value="XBM28774.1"/>
    <property type="molecule type" value="Genomic_DNA"/>
</dbReference>
<keyword evidence="2" id="KW-1003">Cell membrane</keyword>
<evidence type="ECO:0000256" key="2">
    <source>
        <dbReference type="ARBA" id="ARBA00022475"/>
    </source>
</evidence>
<keyword evidence="4" id="KW-0547">Nucleotide-binding</keyword>
<feature type="transmembrane region" description="Helical" evidence="8">
    <location>
        <begin position="161"/>
        <end position="182"/>
    </location>
</feature>
<dbReference type="InterPro" id="IPR043760">
    <property type="entry name" value="PycTM_dom"/>
</dbReference>
<evidence type="ECO:0000256" key="5">
    <source>
        <dbReference type="ARBA" id="ARBA00022989"/>
    </source>
</evidence>
<evidence type="ECO:0000256" key="4">
    <source>
        <dbReference type="ARBA" id="ARBA00022741"/>
    </source>
</evidence>
<name>A0AAU7FRZ7_9ENTR</name>
<dbReference type="RefSeq" id="WP_348957356.1">
    <property type="nucleotide sequence ID" value="NZ_CP157375.1"/>
</dbReference>
<evidence type="ECO:0000256" key="6">
    <source>
        <dbReference type="ARBA" id="ARBA00023118"/>
    </source>
</evidence>
<evidence type="ECO:0000313" key="10">
    <source>
        <dbReference type="EMBL" id="XBM28774.1"/>
    </source>
</evidence>
<organism evidence="10">
    <name type="scientific">Enterobacter cloacae complex sp. Mu1197</name>
    <dbReference type="NCBI Taxonomy" id="3152302"/>
    <lineage>
        <taxon>Bacteria</taxon>
        <taxon>Pseudomonadati</taxon>
        <taxon>Pseudomonadota</taxon>
        <taxon>Gammaproteobacteria</taxon>
        <taxon>Enterobacterales</taxon>
        <taxon>Enterobacteriaceae</taxon>
        <taxon>Enterobacter</taxon>
        <taxon>Enterobacter cloacae complex</taxon>
    </lineage>
</organism>
<dbReference type="AlphaFoldDB" id="A0AAU7FRZ7"/>
<keyword evidence="3 8" id="KW-0812">Transmembrane</keyword>
<keyword evidence="5 8" id="KW-1133">Transmembrane helix</keyword>
<evidence type="ECO:0000259" key="9">
    <source>
        <dbReference type="Pfam" id="PF18967"/>
    </source>
</evidence>
<keyword evidence="6" id="KW-0051">Antiviral defense</keyword>
<reference evidence="10" key="1">
    <citation type="submission" date="2024-05" db="EMBL/GenBank/DDBJ databases">
        <title>Copy number flexibility facilitates heteroresistance to increasing antibiotic pressure and threatens the beta-lactam pipeline.</title>
        <authorList>
            <person name="Choby J.E."/>
            <person name="Weiss D.S."/>
        </authorList>
    </citation>
    <scope>NUCLEOTIDE SEQUENCE</scope>
    <source>
        <strain evidence="10">Mu1197</strain>
    </source>
</reference>
<sequence length="186" mass="20969">MVGIILRKLGKENEVDLNKKIDLMIKVIIRTDSYLNSANTKSTILLSLASAIIVALATNYTKIMDMVTVEEDRVILSLLFIIVIFLLVLSVLSSLNGVTPYIKASARRNTFSFVDIAANYDDLEDYKKSFREDSDLELINQLIALNHNLSKALVSKYERQITAITFIKAAFYVLCFAIYMIVLTNC</sequence>
<protein>
    <recommendedName>
        <fullName evidence="9">Pycsar effector protein domain-containing protein</fullName>
    </recommendedName>
</protein>
<accession>A0AAU7FRZ7</accession>
<evidence type="ECO:0000256" key="8">
    <source>
        <dbReference type="SAM" id="Phobius"/>
    </source>
</evidence>